<protein>
    <recommendedName>
        <fullName evidence="3">Indoleacetamide hydrolase</fullName>
    </recommendedName>
</protein>
<dbReference type="InterPro" id="IPR006311">
    <property type="entry name" value="TAT_signal"/>
</dbReference>
<dbReference type="GeneID" id="300654938"/>
<dbReference type="Proteomes" id="UP000470384">
    <property type="component" value="Unassembled WGS sequence"/>
</dbReference>
<evidence type="ECO:0000256" key="3">
    <source>
        <dbReference type="ARBA" id="ARBA00021874"/>
    </source>
</evidence>
<comment type="function">
    <text evidence="1">Hydrolyzes indole-3-acetamide (IAM) into indole-3-acetic acid (IAA).</text>
</comment>
<keyword evidence="6" id="KW-1185">Reference proteome</keyword>
<dbReference type="InterPro" id="IPR023631">
    <property type="entry name" value="Amidase_dom"/>
</dbReference>
<evidence type="ECO:0000313" key="6">
    <source>
        <dbReference type="Proteomes" id="UP000470384"/>
    </source>
</evidence>
<dbReference type="InterPro" id="IPR020556">
    <property type="entry name" value="Amidase_CS"/>
</dbReference>
<evidence type="ECO:0000259" key="4">
    <source>
        <dbReference type="Pfam" id="PF01425"/>
    </source>
</evidence>
<dbReference type="PANTHER" id="PTHR11895:SF7">
    <property type="entry name" value="GLUTAMYL-TRNA(GLN) AMIDOTRANSFERASE SUBUNIT A, MITOCHONDRIAL"/>
    <property type="match status" value="1"/>
</dbReference>
<sequence length="505" mass="52364">MAPLSETGISRRTFIQTSLAGTALAALPTPLRAKLPAIARDLARLDATAQAALVRAGDVTASDLAEAAIARIEALNPALNAIASKGFEAGRALARSGPPAGVFSGVPFLIKDLIEFPPLPHMAGSRLMASNVGSFASPYGARVKEAGLVVLGTTTTPEFGLLPTTEPLLTGATRNPWDTDRIAGGSSGGAAAAVASGMVPIAHASDGGGSIRFPAACCGVFGLKPSRGRNVEARREPSPIGVENCFSRSVRDSAAFLHQTQQRGPDAPLTPLPLITAPGTRKLRIGVTVASYTGSLPDTDTADAVMATAELCRAMGHEVEEVAWPFDGPAFVDHFLTLWGLGAAAIAARARAALGPDADLSTVLEPWTLGLAAEYGPRGEAGAAAAFENFRHVAEAMAGFFEDYDLLLTPAQSEPAPAIGHMAPTVAFDVLHERVMTFAAYTPWQNAAGTPAMSVPLYQSTGGLPIGIQFSAAMGREDTLLEMAYALEDALPWADRWPAHSAVTL</sequence>
<dbReference type="RefSeq" id="WP_160587613.1">
    <property type="nucleotide sequence ID" value="NZ_BMHN01000001.1"/>
</dbReference>
<evidence type="ECO:0000313" key="5">
    <source>
        <dbReference type="EMBL" id="NBG95596.1"/>
    </source>
</evidence>
<dbReference type="AlphaFoldDB" id="A0A845QBL4"/>
<gene>
    <name evidence="5" type="ORF">GTQ45_07595</name>
</gene>
<dbReference type="GO" id="GO:0016787">
    <property type="term" value="F:hydrolase activity"/>
    <property type="evidence" value="ECO:0007669"/>
    <property type="project" value="UniProtKB-KW"/>
</dbReference>
<evidence type="ECO:0000256" key="2">
    <source>
        <dbReference type="ARBA" id="ARBA00009199"/>
    </source>
</evidence>
<dbReference type="EMBL" id="WXYQ01000005">
    <property type="protein sequence ID" value="NBG95596.1"/>
    <property type="molecule type" value="Genomic_DNA"/>
</dbReference>
<comment type="caution">
    <text evidence="5">The sequence shown here is derived from an EMBL/GenBank/DDBJ whole genome shotgun (WGS) entry which is preliminary data.</text>
</comment>
<keyword evidence="5" id="KW-0378">Hydrolase</keyword>
<dbReference type="Pfam" id="PF01425">
    <property type="entry name" value="Amidase"/>
    <property type="match status" value="1"/>
</dbReference>
<accession>A0A845QBL4</accession>
<dbReference type="InterPro" id="IPR000120">
    <property type="entry name" value="Amidase"/>
</dbReference>
<name>A0A845QBL4_9HYPH</name>
<dbReference type="PANTHER" id="PTHR11895">
    <property type="entry name" value="TRANSAMIDASE"/>
    <property type="match status" value="1"/>
</dbReference>
<organism evidence="5 6">
    <name type="scientific">Pyruvatibacter mobilis</name>
    <dbReference type="NCBI Taxonomy" id="1712261"/>
    <lineage>
        <taxon>Bacteria</taxon>
        <taxon>Pseudomonadati</taxon>
        <taxon>Pseudomonadota</taxon>
        <taxon>Alphaproteobacteria</taxon>
        <taxon>Hyphomicrobiales</taxon>
        <taxon>Parvibaculaceae</taxon>
        <taxon>Pyruvatibacter</taxon>
    </lineage>
</organism>
<proteinExistence type="inferred from homology"/>
<evidence type="ECO:0000256" key="1">
    <source>
        <dbReference type="ARBA" id="ARBA00003871"/>
    </source>
</evidence>
<dbReference type="OrthoDB" id="9814821at2"/>
<dbReference type="NCBIfam" id="NF005899">
    <property type="entry name" value="PRK07869.1"/>
    <property type="match status" value="1"/>
</dbReference>
<dbReference type="SUPFAM" id="SSF75304">
    <property type="entry name" value="Amidase signature (AS) enzymes"/>
    <property type="match status" value="1"/>
</dbReference>
<dbReference type="InterPro" id="IPR036928">
    <property type="entry name" value="AS_sf"/>
</dbReference>
<dbReference type="PROSITE" id="PS51318">
    <property type="entry name" value="TAT"/>
    <property type="match status" value="1"/>
</dbReference>
<comment type="similarity">
    <text evidence="2">Belongs to the amidase family.</text>
</comment>
<feature type="domain" description="Amidase" evidence="4">
    <location>
        <begin position="64"/>
        <end position="481"/>
    </location>
</feature>
<reference evidence="5 6" key="1">
    <citation type="journal article" date="2016" name="Int. J. Syst. Evol. Microbiol.">
        <title>Pyruvatibacter mobilis gen. nov., sp. nov., a marine bacterium from the culture broth of Picochlorum sp. 122.</title>
        <authorList>
            <person name="Wang G."/>
            <person name="Tang M."/>
            <person name="Wu H."/>
            <person name="Dai S."/>
            <person name="Li T."/>
            <person name="Chen C."/>
            <person name="He H."/>
            <person name="Fan J."/>
            <person name="Xiang W."/>
            <person name="Li X."/>
        </authorList>
    </citation>
    <scope>NUCLEOTIDE SEQUENCE [LARGE SCALE GENOMIC DNA]</scope>
    <source>
        <strain evidence="5 6">GYP-11</strain>
    </source>
</reference>
<dbReference type="PROSITE" id="PS00571">
    <property type="entry name" value="AMIDASES"/>
    <property type="match status" value="1"/>
</dbReference>
<dbReference type="Gene3D" id="3.90.1300.10">
    <property type="entry name" value="Amidase signature (AS) domain"/>
    <property type="match status" value="1"/>
</dbReference>